<dbReference type="GO" id="GO:0006508">
    <property type="term" value="P:proteolysis"/>
    <property type="evidence" value="ECO:0007669"/>
    <property type="project" value="UniProtKB-KW"/>
</dbReference>
<dbReference type="AlphaFoldDB" id="A0A225UXK0"/>
<evidence type="ECO:0000313" key="2">
    <source>
        <dbReference type="Proteomes" id="UP000198211"/>
    </source>
</evidence>
<keyword evidence="1" id="KW-0645">Protease</keyword>
<accession>A0A225UXK0</accession>
<dbReference type="OrthoDB" id="410477at2759"/>
<name>A0A225UXK0_9STRA</name>
<proteinExistence type="predicted"/>
<keyword evidence="2" id="KW-1185">Reference proteome</keyword>
<sequence length="113" mass="12139">MIPTLLYAFNTSSSHKLNGWYPCSENTFADAGSSTDDLAQCGVYSAPLCYTGICETPEDVNPMVDIFVKRLPATAGDSDNSSNVWLLDGGPGVPSTTSKFCYPSRYLLLHACS</sequence>
<reference evidence="2" key="1">
    <citation type="submission" date="2017-03" db="EMBL/GenBank/DDBJ databases">
        <title>Phytopthora megakarya and P. palmivora, two closely related causual agents of cacao black pod achieved similar genome size and gene model numbers by different mechanisms.</title>
        <authorList>
            <person name="Ali S."/>
            <person name="Shao J."/>
            <person name="Larry D.J."/>
            <person name="Kronmiller B."/>
            <person name="Shen D."/>
            <person name="Strem M.D."/>
            <person name="Melnick R.L."/>
            <person name="Guiltinan M.J."/>
            <person name="Tyler B.M."/>
            <person name="Meinhardt L.W."/>
            <person name="Bailey B.A."/>
        </authorList>
    </citation>
    <scope>NUCLEOTIDE SEQUENCE [LARGE SCALE GENOMIC DNA]</scope>
    <source>
        <strain evidence="2">zdho120</strain>
    </source>
</reference>
<dbReference type="EMBL" id="NBNE01010197">
    <property type="protein sequence ID" value="OWY97672.1"/>
    <property type="molecule type" value="Genomic_DNA"/>
</dbReference>
<protein>
    <submittedName>
        <fullName evidence="1">Serine protease</fullName>
    </submittedName>
</protein>
<gene>
    <name evidence="1" type="ORF">PHMEG_00031747</name>
</gene>
<keyword evidence="1" id="KW-0378">Hydrolase</keyword>
<comment type="caution">
    <text evidence="1">The sequence shown here is derived from an EMBL/GenBank/DDBJ whole genome shotgun (WGS) entry which is preliminary data.</text>
</comment>
<dbReference type="Proteomes" id="UP000198211">
    <property type="component" value="Unassembled WGS sequence"/>
</dbReference>
<evidence type="ECO:0000313" key="1">
    <source>
        <dbReference type="EMBL" id="OWY97672.1"/>
    </source>
</evidence>
<organism evidence="1 2">
    <name type="scientific">Phytophthora megakarya</name>
    <dbReference type="NCBI Taxonomy" id="4795"/>
    <lineage>
        <taxon>Eukaryota</taxon>
        <taxon>Sar</taxon>
        <taxon>Stramenopiles</taxon>
        <taxon>Oomycota</taxon>
        <taxon>Peronosporomycetes</taxon>
        <taxon>Peronosporales</taxon>
        <taxon>Peronosporaceae</taxon>
        <taxon>Phytophthora</taxon>
    </lineage>
</organism>
<dbReference type="STRING" id="4795.A0A225UXK0"/>
<dbReference type="GO" id="GO:0008233">
    <property type="term" value="F:peptidase activity"/>
    <property type="evidence" value="ECO:0007669"/>
    <property type="project" value="UniProtKB-KW"/>
</dbReference>